<evidence type="ECO:0000313" key="2">
    <source>
        <dbReference type="Proteomes" id="UP000807353"/>
    </source>
</evidence>
<evidence type="ECO:0000313" key="1">
    <source>
        <dbReference type="EMBL" id="KAF9467756.1"/>
    </source>
</evidence>
<reference evidence="1" key="1">
    <citation type="submission" date="2020-11" db="EMBL/GenBank/DDBJ databases">
        <authorList>
            <consortium name="DOE Joint Genome Institute"/>
            <person name="Ahrendt S."/>
            <person name="Riley R."/>
            <person name="Andreopoulos W."/>
            <person name="Labutti K."/>
            <person name="Pangilinan J."/>
            <person name="Ruiz-Duenas F.J."/>
            <person name="Barrasa J.M."/>
            <person name="Sanchez-Garcia M."/>
            <person name="Camarero S."/>
            <person name="Miyauchi S."/>
            <person name="Serrano A."/>
            <person name="Linde D."/>
            <person name="Babiker R."/>
            <person name="Drula E."/>
            <person name="Ayuso-Fernandez I."/>
            <person name="Pacheco R."/>
            <person name="Padilla G."/>
            <person name="Ferreira P."/>
            <person name="Barriuso J."/>
            <person name="Kellner H."/>
            <person name="Castanera R."/>
            <person name="Alfaro M."/>
            <person name="Ramirez L."/>
            <person name="Pisabarro A.G."/>
            <person name="Kuo A."/>
            <person name="Tritt A."/>
            <person name="Lipzen A."/>
            <person name="He G."/>
            <person name="Yan M."/>
            <person name="Ng V."/>
            <person name="Cullen D."/>
            <person name="Martin F."/>
            <person name="Rosso M.-N."/>
            <person name="Henrissat B."/>
            <person name="Hibbett D."/>
            <person name="Martinez A.T."/>
            <person name="Grigoriev I.V."/>
        </authorList>
    </citation>
    <scope>NUCLEOTIDE SEQUENCE</scope>
    <source>
        <strain evidence="1">CBS 247.69</strain>
    </source>
</reference>
<dbReference type="EMBL" id="MU150235">
    <property type="protein sequence ID" value="KAF9467756.1"/>
    <property type="molecule type" value="Genomic_DNA"/>
</dbReference>
<dbReference type="Proteomes" id="UP000807353">
    <property type="component" value="Unassembled WGS sequence"/>
</dbReference>
<name>A0A9P5YFR3_9AGAR</name>
<comment type="caution">
    <text evidence="1">The sequence shown here is derived from an EMBL/GenBank/DDBJ whole genome shotgun (WGS) entry which is preliminary data.</text>
</comment>
<proteinExistence type="predicted"/>
<sequence length="91" mass="10362">MVKGSNFGESWGEPLWNCADLYPYTIYMMTLTRHNAFPAHTVVKNNLTDFRNIDDVVNPSLKNSGVMSKDVDPIVYSGKDRQILDPEPTRQ</sequence>
<organism evidence="1 2">
    <name type="scientific">Collybia nuda</name>
    <dbReference type="NCBI Taxonomy" id="64659"/>
    <lineage>
        <taxon>Eukaryota</taxon>
        <taxon>Fungi</taxon>
        <taxon>Dikarya</taxon>
        <taxon>Basidiomycota</taxon>
        <taxon>Agaricomycotina</taxon>
        <taxon>Agaricomycetes</taxon>
        <taxon>Agaricomycetidae</taxon>
        <taxon>Agaricales</taxon>
        <taxon>Tricholomatineae</taxon>
        <taxon>Clitocybaceae</taxon>
        <taxon>Collybia</taxon>
    </lineage>
</organism>
<keyword evidence="2" id="KW-1185">Reference proteome</keyword>
<gene>
    <name evidence="1" type="ORF">BDZ94DRAFT_900462</name>
</gene>
<dbReference type="AlphaFoldDB" id="A0A9P5YFR3"/>
<protein>
    <submittedName>
        <fullName evidence="1">Uncharacterized protein</fullName>
    </submittedName>
</protein>
<accession>A0A9P5YFR3</accession>